<evidence type="ECO:0000256" key="4">
    <source>
        <dbReference type="ARBA" id="ARBA00023136"/>
    </source>
</evidence>
<dbReference type="Proteomes" id="UP000179362">
    <property type="component" value="Unassembled WGS sequence"/>
</dbReference>
<reference evidence="6 7" key="1">
    <citation type="journal article" date="2016" name="Nat. Commun.">
        <title>Thousands of microbial genomes shed light on interconnected biogeochemical processes in an aquifer system.</title>
        <authorList>
            <person name="Anantharaman K."/>
            <person name="Brown C.T."/>
            <person name="Hug L.A."/>
            <person name="Sharon I."/>
            <person name="Castelle C.J."/>
            <person name="Probst A.J."/>
            <person name="Thomas B.C."/>
            <person name="Singh A."/>
            <person name="Wilkins M.J."/>
            <person name="Karaoz U."/>
            <person name="Brodie E.L."/>
            <person name="Williams K.H."/>
            <person name="Hubbard S.S."/>
            <person name="Banfield J.F."/>
        </authorList>
    </citation>
    <scope>NUCLEOTIDE SEQUENCE [LARGE SCALE GENOMIC DNA]</scope>
</reference>
<comment type="subcellular location">
    <subcellularLocation>
        <location evidence="1">Endomembrane system</location>
        <topology evidence="1">Multi-pass membrane protein</topology>
    </subcellularLocation>
</comment>
<evidence type="ECO:0000256" key="3">
    <source>
        <dbReference type="ARBA" id="ARBA00022989"/>
    </source>
</evidence>
<dbReference type="PANTHER" id="PTHR43847">
    <property type="entry name" value="BLL3993 PROTEIN"/>
    <property type="match status" value="1"/>
</dbReference>
<name>A0A1F6U4K0_9PROT</name>
<dbReference type="AlphaFoldDB" id="A0A1F6U4K0"/>
<dbReference type="GO" id="GO:0012505">
    <property type="term" value="C:endomembrane system"/>
    <property type="evidence" value="ECO:0007669"/>
    <property type="project" value="UniProtKB-SubCell"/>
</dbReference>
<keyword evidence="4 5" id="KW-0472">Membrane</keyword>
<feature type="transmembrane region" description="Helical" evidence="5">
    <location>
        <begin position="172"/>
        <end position="189"/>
    </location>
</feature>
<comment type="caution">
    <text evidence="6">The sequence shown here is derived from an EMBL/GenBank/DDBJ whole genome shotgun (WGS) entry which is preliminary data.</text>
</comment>
<protein>
    <recommendedName>
        <fullName evidence="8">S-isoprenylcysteine methyltransferase</fullName>
    </recommendedName>
</protein>
<evidence type="ECO:0000256" key="2">
    <source>
        <dbReference type="ARBA" id="ARBA00022692"/>
    </source>
</evidence>
<evidence type="ECO:0000256" key="1">
    <source>
        <dbReference type="ARBA" id="ARBA00004127"/>
    </source>
</evidence>
<sequence length="190" mass="21728">MTFTIGWRKFVNDFLHNRRRYRQFIGISFLILLTNLGQPVKLLFIPGAVLAALGIAVRLWASGHVKKDKALATTGPYAYVRHPLYVGNHLITLGFCLASGLWWSIPAWLALALFFYPQTIRDEDNLLRRLFPAEWEQWGRQVRALIPRLTPYGGGARSEWSFSQSLRRNGEPIVAALLALCIYLLYLRLA</sequence>
<dbReference type="PANTHER" id="PTHR43847:SF1">
    <property type="entry name" value="BLL3993 PROTEIN"/>
    <property type="match status" value="1"/>
</dbReference>
<feature type="transmembrane region" description="Helical" evidence="5">
    <location>
        <begin position="90"/>
        <end position="116"/>
    </location>
</feature>
<dbReference type="Pfam" id="PF04191">
    <property type="entry name" value="PEMT"/>
    <property type="match status" value="1"/>
</dbReference>
<organism evidence="6 7">
    <name type="scientific">Candidatus Muproteobacteria bacterium RIFCSPHIGHO2_02_FULL_65_16</name>
    <dbReference type="NCBI Taxonomy" id="1817766"/>
    <lineage>
        <taxon>Bacteria</taxon>
        <taxon>Pseudomonadati</taxon>
        <taxon>Pseudomonadota</taxon>
        <taxon>Candidatus Muproteobacteria</taxon>
    </lineage>
</organism>
<keyword evidence="3 5" id="KW-1133">Transmembrane helix</keyword>
<feature type="transmembrane region" description="Helical" evidence="5">
    <location>
        <begin position="21"/>
        <end position="37"/>
    </location>
</feature>
<gene>
    <name evidence="6" type="ORF">A3B81_03985</name>
</gene>
<dbReference type="EMBL" id="MFTA01000033">
    <property type="protein sequence ID" value="OGI52277.1"/>
    <property type="molecule type" value="Genomic_DNA"/>
</dbReference>
<dbReference type="InterPro" id="IPR007318">
    <property type="entry name" value="Phopholipid_MeTrfase"/>
</dbReference>
<evidence type="ECO:0000313" key="7">
    <source>
        <dbReference type="Proteomes" id="UP000179362"/>
    </source>
</evidence>
<evidence type="ECO:0008006" key="8">
    <source>
        <dbReference type="Google" id="ProtNLM"/>
    </source>
</evidence>
<keyword evidence="2 5" id="KW-0812">Transmembrane</keyword>
<feature type="transmembrane region" description="Helical" evidence="5">
    <location>
        <begin position="43"/>
        <end position="61"/>
    </location>
</feature>
<accession>A0A1F6U4K0</accession>
<evidence type="ECO:0000313" key="6">
    <source>
        <dbReference type="EMBL" id="OGI52277.1"/>
    </source>
</evidence>
<evidence type="ECO:0000256" key="5">
    <source>
        <dbReference type="SAM" id="Phobius"/>
    </source>
</evidence>
<dbReference type="Gene3D" id="1.20.120.1630">
    <property type="match status" value="1"/>
</dbReference>
<proteinExistence type="predicted"/>
<dbReference type="InterPro" id="IPR052527">
    <property type="entry name" value="Metal_cation-efflux_comp"/>
</dbReference>